<accession>A0ABM8PJZ0</accession>
<comment type="caution">
    <text evidence="1">The sequence shown here is derived from an EMBL/GenBank/DDBJ whole genome shotgun (WGS) entry which is preliminary data.</text>
</comment>
<gene>
    <name evidence="1" type="ORF">REJC140_03284</name>
</gene>
<name>A0ABM8PJZ0_9HYPH</name>
<evidence type="ECO:0000313" key="1">
    <source>
        <dbReference type="EMBL" id="CAD7034177.1"/>
    </source>
</evidence>
<dbReference type="Proteomes" id="UP000606921">
    <property type="component" value="Unassembled WGS sequence"/>
</dbReference>
<reference evidence="1 2" key="1">
    <citation type="submission" date="2020-11" db="EMBL/GenBank/DDBJ databases">
        <authorList>
            <person name="Lassalle F."/>
        </authorList>
    </citation>
    <scope>NUCLEOTIDE SEQUENCE [LARGE SCALE GENOMIC DNA]</scope>
    <source>
        <strain evidence="1 2">JC140</strain>
    </source>
</reference>
<evidence type="ECO:0000313" key="2">
    <source>
        <dbReference type="Proteomes" id="UP000606921"/>
    </source>
</evidence>
<sequence length="158" mass="17868">MLTKWEIGFLGAGDVARAFPMLQIVAPELDFATWKRLTATEVLRRKWAVARDERGYIRGLVRMHTVERANAGRFLDVPIFATITLLDQDGVSRDLLNFAKAFAWEEGCDAIRFRNSVPATPEQLETDSGPPEGFGGVLYDLRTDRQWPQPYGTRPVKT</sequence>
<dbReference type="EMBL" id="CABFWF030000010">
    <property type="protein sequence ID" value="CAD7034177.1"/>
    <property type="molecule type" value="Genomic_DNA"/>
</dbReference>
<proteinExistence type="predicted"/>
<dbReference type="RefSeq" id="WP_142592355.1">
    <property type="nucleotide sequence ID" value="NZ_CABFWF030000010.1"/>
</dbReference>
<organism evidence="1 2">
    <name type="scientific">Pseudorhizobium endolithicum</name>
    <dbReference type="NCBI Taxonomy" id="1191678"/>
    <lineage>
        <taxon>Bacteria</taxon>
        <taxon>Pseudomonadati</taxon>
        <taxon>Pseudomonadota</taxon>
        <taxon>Alphaproteobacteria</taxon>
        <taxon>Hyphomicrobiales</taxon>
        <taxon>Rhizobiaceae</taxon>
        <taxon>Rhizobium/Agrobacterium group</taxon>
        <taxon>Pseudorhizobium</taxon>
    </lineage>
</organism>
<keyword evidence="2" id="KW-1185">Reference proteome</keyword>
<protein>
    <submittedName>
        <fullName evidence="1">GNAT family N-acetyltransferase</fullName>
    </submittedName>
</protein>